<evidence type="ECO:0000313" key="1">
    <source>
        <dbReference type="EMBL" id="SVB59124.1"/>
    </source>
</evidence>
<name>A0A382F9Y0_9ZZZZ</name>
<reference evidence="1" key="1">
    <citation type="submission" date="2018-05" db="EMBL/GenBank/DDBJ databases">
        <authorList>
            <person name="Lanie J.A."/>
            <person name="Ng W.-L."/>
            <person name="Kazmierczak K.M."/>
            <person name="Andrzejewski T.M."/>
            <person name="Davidsen T.M."/>
            <person name="Wayne K.J."/>
            <person name="Tettelin H."/>
            <person name="Glass J.I."/>
            <person name="Rusch D."/>
            <person name="Podicherti R."/>
            <person name="Tsui H.-C.T."/>
            <person name="Winkler M.E."/>
        </authorList>
    </citation>
    <scope>NUCLEOTIDE SEQUENCE</scope>
</reference>
<dbReference type="AlphaFoldDB" id="A0A382F9Y0"/>
<accession>A0A382F9Y0</accession>
<evidence type="ECO:0008006" key="2">
    <source>
        <dbReference type="Google" id="ProtNLM"/>
    </source>
</evidence>
<gene>
    <name evidence="1" type="ORF">METZ01_LOCUS211978</name>
</gene>
<protein>
    <recommendedName>
        <fullName evidence="2">Cytochrome P460 domain-containing protein</fullName>
    </recommendedName>
</protein>
<proteinExistence type="predicted"/>
<dbReference type="EMBL" id="UINC01048511">
    <property type="protein sequence ID" value="SVB59124.1"/>
    <property type="molecule type" value="Genomic_DNA"/>
</dbReference>
<sequence>MLLTSIARTKKSAQRVECLNFQRQLYIFYYADNWDEDAYEDHPSYTKKELMESYPRIKQSCYDCHASALTTVR</sequence>
<organism evidence="1">
    <name type="scientific">marine metagenome</name>
    <dbReference type="NCBI Taxonomy" id="408172"/>
    <lineage>
        <taxon>unclassified sequences</taxon>
        <taxon>metagenomes</taxon>
        <taxon>ecological metagenomes</taxon>
    </lineage>
</organism>